<reference evidence="4" key="1">
    <citation type="submission" date="2023-08" db="EMBL/GenBank/DDBJ databases">
        <authorList>
            <person name="Messyasz A."/>
            <person name="Mannisto M.K."/>
            <person name="Kerkhof L.J."/>
            <person name="Haggblom M."/>
        </authorList>
    </citation>
    <scope>NUCLEOTIDE SEQUENCE</scope>
    <source>
        <strain evidence="4">X5P6</strain>
    </source>
</reference>
<dbReference type="InterPro" id="IPR036291">
    <property type="entry name" value="NAD(P)-bd_dom_sf"/>
</dbReference>
<evidence type="ECO:0000256" key="2">
    <source>
        <dbReference type="ARBA" id="ARBA00023002"/>
    </source>
</evidence>
<dbReference type="PRINTS" id="PR00080">
    <property type="entry name" value="SDRFAMILY"/>
</dbReference>
<dbReference type="InterPro" id="IPR002347">
    <property type="entry name" value="SDR_fam"/>
</dbReference>
<proteinExistence type="inferred from homology"/>
<dbReference type="Gene3D" id="3.40.50.720">
    <property type="entry name" value="NAD(P)-binding Rossmann-like Domain"/>
    <property type="match status" value="1"/>
</dbReference>
<dbReference type="InterPro" id="IPR057326">
    <property type="entry name" value="KR_dom"/>
</dbReference>
<name>A0AAU7ZWH6_9BACT</name>
<dbReference type="SMART" id="SM00822">
    <property type="entry name" value="PKS_KR"/>
    <property type="match status" value="1"/>
</dbReference>
<dbReference type="AlphaFoldDB" id="A0AAU7ZWH6"/>
<keyword evidence="2 4" id="KW-0560">Oxidoreductase</keyword>
<dbReference type="EC" id="1.1.1.47" evidence="4"/>
<dbReference type="RefSeq" id="WP_353067367.1">
    <property type="nucleotide sequence ID" value="NZ_CP132942.1"/>
</dbReference>
<accession>A0AAU7ZWH6</accession>
<evidence type="ECO:0000256" key="1">
    <source>
        <dbReference type="ARBA" id="ARBA00006484"/>
    </source>
</evidence>
<organism evidence="4">
    <name type="scientific">Tunturiibacter psychrotolerans</name>
    <dbReference type="NCBI Taxonomy" id="3069686"/>
    <lineage>
        <taxon>Bacteria</taxon>
        <taxon>Pseudomonadati</taxon>
        <taxon>Acidobacteriota</taxon>
        <taxon>Terriglobia</taxon>
        <taxon>Terriglobales</taxon>
        <taxon>Acidobacteriaceae</taxon>
        <taxon>Tunturiibacter</taxon>
    </lineage>
</organism>
<dbReference type="PROSITE" id="PS00061">
    <property type="entry name" value="ADH_SHORT"/>
    <property type="match status" value="1"/>
</dbReference>
<dbReference type="KEGG" id="tpsc:RBB77_10915"/>
<reference evidence="4" key="2">
    <citation type="journal article" date="2024" name="Environ. Microbiol.">
        <title>Genome analysis and description of Tunturibacter gen. nov. expands the diversity of Terriglobia in tundra soils.</title>
        <authorList>
            <person name="Messyasz A."/>
            <person name="Mannisto M.K."/>
            <person name="Kerkhof L.J."/>
            <person name="Haggblom M.M."/>
        </authorList>
    </citation>
    <scope>NUCLEOTIDE SEQUENCE</scope>
    <source>
        <strain evidence="4">X5P6</strain>
    </source>
</reference>
<dbReference type="Pfam" id="PF13561">
    <property type="entry name" value="adh_short_C2"/>
    <property type="match status" value="1"/>
</dbReference>
<gene>
    <name evidence="4" type="ORF">RBB77_10915</name>
</gene>
<dbReference type="PANTHER" id="PTHR42760">
    <property type="entry name" value="SHORT-CHAIN DEHYDROGENASES/REDUCTASES FAMILY MEMBER"/>
    <property type="match status" value="1"/>
</dbReference>
<dbReference type="InterPro" id="IPR020904">
    <property type="entry name" value="Sc_DH/Rdtase_CS"/>
</dbReference>
<dbReference type="PRINTS" id="PR00081">
    <property type="entry name" value="GDHRDH"/>
</dbReference>
<evidence type="ECO:0000313" key="4">
    <source>
        <dbReference type="EMBL" id="XCB35380.1"/>
    </source>
</evidence>
<dbReference type="FunFam" id="3.40.50.720:FF:000084">
    <property type="entry name" value="Short-chain dehydrogenase reductase"/>
    <property type="match status" value="1"/>
</dbReference>
<evidence type="ECO:0000259" key="3">
    <source>
        <dbReference type="SMART" id="SM00822"/>
    </source>
</evidence>
<sequence>MGHPLFDLSGKSVVVVGGTSGIGLAMAVGLAEAGADVVATSRRMEQVDEAAKAIEATGRRSLRLTSDVADRQSLQALLDGTVKAFGKVDILVNCAGRIKREPTLTVSEETWDGIMDTNVTGTLRACQIFGRHMLERGYGRIVNIASLNTFVSLREVTAYAASKAAVGALTKSLAVEWSAQGVTVNAIAPGVFRTALNQKLLDESERGKELLMRTPMGRFGKTVELVGAAIFLASDASAFITGEILVVDGGFLASGVNQ</sequence>
<dbReference type="GO" id="GO:0047936">
    <property type="term" value="F:glucose 1-dehydrogenase [NAD(P)+] activity"/>
    <property type="evidence" value="ECO:0007669"/>
    <property type="project" value="UniProtKB-EC"/>
</dbReference>
<dbReference type="NCBIfam" id="NF005559">
    <property type="entry name" value="PRK07231.1"/>
    <property type="match status" value="1"/>
</dbReference>
<feature type="domain" description="Ketoreductase" evidence="3">
    <location>
        <begin position="11"/>
        <end position="190"/>
    </location>
</feature>
<dbReference type="PANTHER" id="PTHR42760:SF115">
    <property type="entry name" value="3-OXOACYL-[ACYL-CARRIER-PROTEIN] REDUCTASE FABG"/>
    <property type="match status" value="1"/>
</dbReference>
<dbReference type="SUPFAM" id="SSF51735">
    <property type="entry name" value="NAD(P)-binding Rossmann-fold domains"/>
    <property type="match status" value="1"/>
</dbReference>
<dbReference type="EMBL" id="CP132942">
    <property type="protein sequence ID" value="XCB35380.1"/>
    <property type="molecule type" value="Genomic_DNA"/>
</dbReference>
<protein>
    <submittedName>
        <fullName evidence="4">Glucose 1-dehydrogenase</fullName>
        <ecNumber evidence="4">1.1.1.47</ecNumber>
    </submittedName>
</protein>
<comment type="similarity">
    <text evidence="1">Belongs to the short-chain dehydrogenases/reductases (SDR) family.</text>
</comment>